<organism evidence="1 3">
    <name type="scientific">Prunus armeniaca</name>
    <name type="common">Apricot</name>
    <name type="synonym">Armeniaca vulgaris</name>
    <dbReference type="NCBI Taxonomy" id="36596"/>
    <lineage>
        <taxon>Eukaryota</taxon>
        <taxon>Viridiplantae</taxon>
        <taxon>Streptophyta</taxon>
        <taxon>Embryophyta</taxon>
        <taxon>Tracheophyta</taxon>
        <taxon>Spermatophyta</taxon>
        <taxon>Magnoliopsida</taxon>
        <taxon>eudicotyledons</taxon>
        <taxon>Gunneridae</taxon>
        <taxon>Pentapetalae</taxon>
        <taxon>rosids</taxon>
        <taxon>fabids</taxon>
        <taxon>Rosales</taxon>
        <taxon>Rosaceae</taxon>
        <taxon>Amygdaloideae</taxon>
        <taxon>Amygdaleae</taxon>
        <taxon>Prunus</taxon>
    </lineage>
</organism>
<dbReference type="EMBL" id="CAEKKB010000002">
    <property type="protein sequence ID" value="CAB4298862.1"/>
    <property type="molecule type" value="Genomic_DNA"/>
</dbReference>
<dbReference type="AlphaFoldDB" id="A0A6J5TXJ8"/>
<dbReference type="Proteomes" id="UP000507245">
    <property type="component" value="Unassembled WGS sequence"/>
</dbReference>
<sequence>MEKIGRLLEICMQNGLNSDHYLLPCLLQAWINSSQGAGKNAILLDIPIITKNLEGNMKIGDQVLKCTEQSWDELNLKSQSLSSHSSISFNVAIVRSPLCGLDWATKVLDSTRLISAPPRLGTRFQIDLKLGSTST</sequence>
<reference evidence="1 3" key="2">
    <citation type="submission" date="2020-05" db="EMBL/GenBank/DDBJ databases">
        <authorList>
            <person name="Campoy J."/>
            <person name="Schneeberger K."/>
            <person name="Spophaly S."/>
        </authorList>
    </citation>
    <scope>NUCLEOTIDE SEQUENCE [LARGE SCALE GENOMIC DNA]</scope>
    <source>
        <strain evidence="1">PruArmRojPasFocal</strain>
    </source>
</reference>
<accession>A0A6J5TXJ8</accession>
<evidence type="ECO:0000313" key="2">
    <source>
        <dbReference type="EMBL" id="CAB4298862.1"/>
    </source>
</evidence>
<proteinExistence type="predicted"/>
<dbReference type="Proteomes" id="UP000507222">
    <property type="component" value="Unassembled WGS sequence"/>
</dbReference>
<evidence type="ECO:0000313" key="1">
    <source>
        <dbReference type="EMBL" id="CAB4268472.1"/>
    </source>
</evidence>
<keyword evidence="4" id="KW-1185">Reference proteome</keyword>
<name>A0A6J5TXJ8_PRUAR</name>
<gene>
    <name evidence="1" type="ORF">CURHAP_LOCUS12059</name>
    <name evidence="2" type="ORF">ORAREDHAP_LOCUS11718</name>
</gene>
<protein>
    <submittedName>
        <fullName evidence="1">Uncharacterized protein</fullName>
    </submittedName>
</protein>
<evidence type="ECO:0000313" key="3">
    <source>
        <dbReference type="Proteomes" id="UP000507222"/>
    </source>
</evidence>
<evidence type="ECO:0000313" key="4">
    <source>
        <dbReference type="Proteomes" id="UP000507245"/>
    </source>
</evidence>
<dbReference type="EMBL" id="CAEKDK010000002">
    <property type="protein sequence ID" value="CAB4268472.1"/>
    <property type="molecule type" value="Genomic_DNA"/>
</dbReference>
<reference evidence="4" key="1">
    <citation type="journal article" date="2020" name="Genome Biol.">
        <title>Gamete binning: chromosome-level and haplotype-resolved genome assembly enabled by high-throughput single-cell sequencing of gamete genomes.</title>
        <authorList>
            <person name="Campoy J.A."/>
            <person name="Sun H."/>
            <person name="Goel M."/>
            <person name="Jiao W.-B."/>
            <person name="Folz-Donahue K."/>
            <person name="Wang N."/>
            <person name="Rubio M."/>
            <person name="Liu C."/>
            <person name="Kukat C."/>
            <person name="Ruiz D."/>
            <person name="Huettel B."/>
            <person name="Schneeberger K."/>
        </authorList>
    </citation>
    <scope>NUCLEOTIDE SEQUENCE [LARGE SCALE GENOMIC DNA]</scope>
    <source>
        <strain evidence="4">cv. Rojo Pasion</strain>
    </source>
</reference>